<dbReference type="EMBL" id="VZRA01000001">
    <property type="protein sequence ID" value="KAB0671126.1"/>
    <property type="molecule type" value="Genomic_DNA"/>
</dbReference>
<protein>
    <submittedName>
        <fullName evidence="1">Uncharacterized protein</fullName>
    </submittedName>
</protein>
<sequence>MRRMHHGTTVEIDPNTYNDFRVLSIVDCNVVFEKSINELAQKYASGQLRFKSDMPMEVVERLRAAVTESVIVEDYIRDMFI</sequence>
<reference evidence="1 2" key="1">
    <citation type="journal article" date="2020" name="Microorganisms">
        <title>Description of Three Novel Members in the Family Geobacteraceae, Oryzomonas japonicum gen. nov., sp. nov., Oryzomonas sagensis sp. nov., and Oryzomonas ruber sp. nov.</title>
        <authorList>
            <person name="Xu Z."/>
            <person name="Masuda Y."/>
            <person name="Hayakawa C."/>
            <person name="Ushijima N."/>
            <person name="Kawano K."/>
            <person name="Shiratori Y."/>
            <person name="Senoo K."/>
            <person name="Itoh H."/>
        </authorList>
    </citation>
    <scope>NUCLEOTIDE SEQUENCE [LARGE SCALE GENOMIC DNA]</scope>
    <source>
        <strain evidence="1 2">Red100</strain>
    </source>
</reference>
<evidence type="ECO:0000313" key="2">
    <source>
        <dbReference type="Proteomes" id="UP000798046"/>
    </source>
</evidence>
<organism evidence="1 2">
    <name type="scientific">Oryzomonas sagensis</name>
    <dbReference type="NCBI Taxonomy" id="2603857"/>
    <lineage>
        <taxon>Bacteria</taxon>
        <taxon>Pseudomonadati</taxon>
        <taxon>Thermodesulfobacteriota</taxon>
        <taxon>Desulfuromonadia</taxon>
        <taxon>Geobacterales</taxon>
        <taxon>Geobacteraceae</taxon>
        <taxon>Oryzomonas</taxon>
    </lineage>
</organism>
<name>A0ABQ6TQ10_9BACT</name>
<keyword evidence="2" id="KW-1185">Reference proteome</keyword>
<accession>A0ABQ6TQ10</accession>
<dbReference type="Proteomes" id="UP000798046">
    <property type="component" value="Unassembled WGS sequence"/>
</dbReference>
<proteinExistence type="predicted"/>
<comment type="caution">
    <text evidence="1">The sequence shown here is derived from an EMBL/GenBank/DDBJ whole genome shotgun (WGS) entry which is preliminary data.</text>
</comment>
<gene>
    <name evidence="1" type="ORF">F6V30_00600</name>
</gene>
<evidence type="ECO:0000313" key="1">
    <source>
        <dbReference type="EMBL" id="KAB0671126.1"/>
    </source>
</evidence>
<dbReference type="RefSeq" id="WP_151154608.1">
    <property type="nucleotide sequence ID" value="NZ_VZRA01000001.1"/>
</dbReference>